<feature type="transmembrane region" description="Helical" evidence="9">
    <location>
        <begin position="369"/>
        <end position="389"/>
    </location>
</feature>
<feature type="transmembrane region" description="Helical" evidence="9">
    <location>
        <begin position="113"/>
        <end position="135"/>
    </location>
</feature>
<feature type="transmembrane region" description="Helical" evidence="9">
    <location>
        <begin position="15"/>
        <end position="36"/>
    </location>
</feature>
<dbReference type="InterPro" id="IPR004770">
    <property type="entry name" value="Na/H_antiport_NhaC"/>
</dbReference>
<dbReference type="RefSeq" id="WP_076165548.1">
    <property type="nucleotide sequence ID" value="NZ_MRTP01000001.1"/>
</dbReference>
<evidence type="ECO:0000256" key="6">
    <source>
        <dbReference type="ARBA" id="ARBA00022989"/>
    </source>
</evidence>
<comment type="subcellular location">
    <subcellularLocation>
        <location evidence="1">Cell membrane</location>
        <topology evidence="1">Multi-pass membrane protein</topology>
    </subcellularLocation>
</comment>
<evidence type="ECO:0000256" key="3">
    <source>
        <dbReference type="ARBA" id="ARBA00022449"/>
    </source>
</evidence>
<feature type="transmembrane region" description="Helical" evidence="9">
    <location>
        <begin position="80"/>
        <end position="107"/>
    </location>
</feature>
<evidence type="ECO:0000256" key="1">
    <source>
        <dbReference type="ARBA" id="ARBA00004651"/>
    </source>
</evidence>
<dbReference type="GO" id="GO:0005886">
    <property type="term" value="C:plasma membrane"/>
    <property type="evidence" value="ECO:0007669"/>
    <property type="project" value="UniProtKB-SubCell"/>
</dbReference>
<dbReference type="GO" id="GO:0015297">
    <property type="term" value="F:antiporter activity"/>
    <property type="evidence" value="ECO:0007669"/>
    <property type="project" value="UniProtKB-KW"/>
</dbReference>
<accession>A0A1R1F0F6</accession>
<evidence type="ECO:0000256" key="4">
    <source>
        <dbReference type="ARBA" id="ARBA00022475"/>
    </source>
</evidence>
<dbReference type="InterPro" id="IPR018461">
    <property type="entry name" value="Na/H_Antiport_NhaC-like_C"/>
</dbReference>
<comment type="similarity">
    <text evidence="8">Belongs to the NhaC Na(+)/H(+) (TC 2.A.35) antiporter family.</text>
</comment>
<dbReference type="NCBIfam" id="TIGR00931">
    <property type="entry name" value="antiport_nhaC"/>
    <property type="match status" value="1"/>
</dbReference>
<dbReference type="STRING" id="297318.BK138_02975"/>
<evidence type="ECO:0000256" key="5">
    <source>
        <dbReference type="ARBA" id="ARBA00022692"/>
    </source>
</evidence>
<evidence type="ECO:0000256" key="2">
    <source>
        <dbReference type="ARBA" id="ARBA00022448"/>
    </source>
</evidence>
<feature type="domain" description="Na+/H+ antiporter NhaC-like C-terminal" evidence="10">
    <location>
        <begin position="165"/>
        <end position="469"/>
    </location>
</feature>
<feature type="transmembrane region" description="Helical" evidence="9">
    <location>
        <begin position="240"/>
        <end position="259"/>
    </location>
</feature>
<dbReference type="Pfam" id="PF03553">
    <property type="entry name" value="Na_H_antiporter"/>
    <property type="match status" value="1"/>
</dbReference>
<keyword evidence="7 9" id="KW-0472">Membrane</keyword>
<feature type="transmembrane region" description="Helical" evidence="9">
    <location>
        <begin position="329"/>
        <end position="348"/>
    </location>
</feature>
<evidence type="ECO:0000313" key="11">
    <source>
        <dbReference type="EMBL" id="OMF57579.1"/>
    </source>
</evidence>
<dbReference type="PANTHER" id="PTHR33451">
    <property type="entry name" value="MALATE-2H(+)/NA(+)-LACTATE ANTIPORTER"/>
    <property type="match status" value="1"/>
</dbReference>
<keyword evidence="4" id="KW-1003">Cell membrane</keyword>
<evidence type="ECO:0000256" key="7">
    <source>
        <dbReference type="ARBA" id="ARBA00023136"/>
    </source>
</evidence>
<keyword evidence="6 9" id="KW-1133">Transmembrane helix</keyword>
<proteinExistence type="inferred from homology"/>
<evidence type="ECO:0000259" key="10">
    <source>
        <dbReference type="Pfam" id="PF03553"/>
    </source>
</evidence>
<keyword evidence="2" id="KW-0813">Transport</keyword>
<protein>
    <submittedName>
        <fullName evidence="11">Na+/H+ antiporter NhaC</fullName>
    </submittedName>
</protein>
<comment type="caution">
    <text evidence="11">The sequence shown here is derived from an EMBL/GenBank/DDBJ whole genome shotgun (WGS) entry which is preliminary data.</text>
</comment>
<feature type="transmembrane region" description="Helical" evidence="9">
    <location>
        <begin position="266"/>
        <end position="285"/>
    </location>
</feature>
<organism evidence="11 12">
    <name type="scientific">Paenibacillus rhizosphaerae</name>
    <dbReference type="NCBI Taxonomy" id="297318"/>
    <lineage>
        <taxon>Bacteria</taxon>
        <taxon>Bacillati</taxon>
        <taxon>Bacillota</taxon>
        <taxon>Bacilli</taxon>
        <taxon>Bacillales</taxon>
        <taxon>Paenibacillaceae</taxon>
        <taxon>Paenibacillus</taxon>
    </lineage>
</organism>
<dbReference type="Proteomes" id="UP000187172">
    <property type="component" value="Unassembled WGS sequence"/>
</dbReference>
<name>A0A1R1F0F6_9BACL</name>
<reference evidence="11 12" key="1">
    <citation type="submission" date="2016-11" db="EMBL/GenBank/DDBJ databases">
        <title>Paenibacillus species isolates.</title>
        <authorList>
            <person name="Beno S.M."/>
        </authorList>
    </citation>
    <scope>NUCLEOTIDE SEQUENCE [LARGE SCALE GENOMIC DNA]</scope>
    <source>
        <strain evidence="11 12">FSL R5-0378</strain>
    </source>
</reference>
<evidence type="ECO:0000256" key="8">
    <source>
        <dbReference type="ARBA" id="ARBA00038435"/>
    </source>
</evidence>
<evidence type="ECO:0000256" key="9">
    <source>
        <dbReference type="SAM" id="Phobius"/>
    </source>
</evidence>
<evidence type="ECO:0000313" key="12">
    <source>
        <dbReference type="Proteomes" id="UP000187172"/>
    </source>
</evidence>
<gene>
    <name evidence="11" type="ORF">BK138_02975</name>
</gene>
<sequence length="508" mass="53936">MTEQTKGKQIKEPTLFLALLPIITMVVLLCLGYVMFELPPEPLIIASTVVAGIIAVRLGHSYNDILNSIAQKIAKTMPAILILIAVGLMIGAWMVGGTIPMMIYYGLKIINPQFLLITAFLVTSVVSVCTGTSWGSAGTIGVAFMGVGAGLDVNLAAVAGAVVAGAYFGDKLSPLSDTTNIAALSTGVNLYEHIGHLLYTTLPSFIVAGIVYVITGLNTHTAGAGIPEKVGTIMDTLGTIYHWNLLLIVPILIVLYGSIRKKPTLPVMLLSSAFAMANALIFQGFTLHDVVSSVLNGFDIAMVHVQGFDPAAVIPDVPKLLNRGGMNSMMGTLLICFSAITFAGTISLTKSLELIVNRILKHVRSTGSMIVATIVTGLTMIGVTSNGQVSILMPGEMLREAYIRRGLHPKNLGRTVEDSAAITEPILPWTAAGAYMAGTLGVATLSYLPWAMLCWTGIIFAMIWGFTGFGIAKLTPEQQQEMLQEYDGPNAEELNLNTTAPTKAAHTN</sequence>
<dbReference type="PANTHER" id="PTHR33451:SF3">
    <property type="entry name" value="MALATE-2H(+)_NA(+)-LACTATE ANTIPORTER"/>
    <property type="match status" value="1"/>
</dbReference>
<keyword evidence="3" id="KW-0050">Antiport</keyword>
<dbReference type="EMBL" id="MRTP01000001">
    <property type="protein sequence ID" value="OMF57579.1"/>
    <property type="molecule type" value="Genomic_DNA"/>
</dbReference>
<feature type="transmembrane region" description="Helical" evidence="9">
    <location>
        <begin position="450"/>
        <end position="472"/>
    </location>
</feature>
<dbReference type="AlphaFoldDB" id="A0A1R1F0F6"/>
<keyword evidence="5 9" id="KW-0812">Transmembrane</keyword>
<keyword evidence="12" id="KW-1185">Reference proteome</keyword>
<feature type="transmembrane region" description="Helical" evidence="9">
    <location>
        <begin position="42"/>
        <end position="59"/>
    </location>
</feature>
<dbReference type="InterPro" id="IPR052180">
    <property type="entry name" value="NhaC_Na-H+_Antiporter"/>
</dbReference>